<dbReference type="Proteomes" id="UP000636800">
    <property type="component" value="Chromosome 1"/>
</dbReference>
<dbReference type="OrthoDB" id="21264at2759"/>
<evidence type="ECO:0000313" key="3">
    <source>
        <dbReference type="Proteomes" id="UP000636800"/>
    </source>
</evidence>
<feature type="region of interest" description="Disordered" evidence="1">
    <location>
        <begin position="42"/>
        <end position="78"/>
    </location>
</feature>
<gene>
    <name evidence="2" type="ORF">HPP92_004233</name>
</gene>
<accession>A0A835S8N8</accession>
<organism evidence="2 3">
    <name type="scientific">Vanilla planifolia</name>
    <name type="common">Vanilla</name>
    <dbReference type="NCBI Taxonomy" id="51239"/>
    <lineage>
        <taxon>Eukaryota</taxon>
        <taxon>Viridiplantae</taxon>
        <taxon>Streptophyta</taxon>
        <taxon>Embryophyta</taxon>
        <taxon>Tracheophyta</taxon>
        <taxon>Spermatophyta</taxon>
        <taxon>Magnoliopsida</taxon>
        <taxon>Liliopsida</taxon>
        <taxon>Asparagales</taxon>
        <taxon>Orchidaceae</taxon>
        <taxon>Vanilloideae</taxon>
        <taxon>Vanilleae</taxon>
        <taxon>Vanilla</taxon>
    </lineage>
</organism>
<proteinExistence type="predicted"/>
<evidence type="ECO:0000313" key="2">
    <source>
        <dbReference type="EMBL" id="KAG0499542.1"/>
    </source>
</evidence>
<reference evidence="2 3" key="1">
    <citation type="journal article" date="2020" name="Nat. Food">
        <title>A phased Vanilla planifolia genome enables genetic improvement of flavour and production.</title>
        <authorList>
            <person name="Hasing T."/>
            <person name="Tang H."/>
            <person name="Brym M."/>
            <person name="Khazi F."/>
            <person name="Huang T."/>
            <person name="Chambers A.H."/>
        </authorList>
    </citation>
    <scope>NUCLEOTIDE SEQUENCE [LARGE SCALE GENOMIC DNA]</scope>
    <source>
        <tissue evidence="2">Leaf</tissue>
    </source>
</reference>
<keyword evidence="3" id="KW-1185">Reference proteome</keyword>
<dbReference type="AlphaFoldDB" id="A0A835S8N8"/>
<protein>
    <submittedName>
        <fullName evidence="2">Uncharacterized protein</fullName>
    </submittedName>
</protein>
<sequence>MDKADETDLSLATAEVLSGGQLERTTQMDLMAASGRPIANAAQAPRYASPAVGDGRMEEEEEERRVEAWSYSKANLGH</sequence>
<dbReference type="EMBL" id="JADCNL010000001">
    <property type="protein sequence ID" value="KAG0499542.1"/>
    <property type="molecule type" value="Genomic_DNA"/>
</dbReference>
<name>A0A835S8N8_VANPL</name>
<comment type="caution">
    <text evidence="2">The sequence shown here is derived from an EMBL/GenBank/DDBJ whole genome shotgun (WGS) entry which is preliminary data.</text>
</comment>
<evidence type="ECO:0000256" key="1">
    <source>
        <dbReference type="SAM" id="MobiDB-lite"/>
    </source>
</evidence>